<evidence type="ECO:0000313" key="1">
    <source>
        <dbReference type="EMBL" id="TFW42139.1"/>
    </source>
</evidence>
<gene>
    <name evidence="1" type="ORF">E4T65_17255</name>
</gene>
<proteinExistence type="predicted"/>
<dbReference type="EMBL" id="SPVI01000010">
    <property type="protein sequence ID" value="TFW42139.1"/>
    <property type="molecule type" value="Genomic_DNA"/>
</dbReference>
<protein>
    <submittedName>
        <fullName evidence="1">Uncharacterized protein</fullName>
    </submittedName>
</protein>
<evidence type="ECO:0000313" key="2">
    <source>
        <dbReference type="Proteomes" id="UP000297322"/>
    </source>
</evidence>
<comment type="caution">
    <text evidence="1">The sequence shown here is derived from an EMBL/GenBank/DDBJ whole genome shotgun (WGS) entry which is preliminary data.</text>
</comment>
<organism evidence="1 2">
    <name type="scientific">Pseudomonas fluorescens</name>
    <dbReference type="NCBI Taxonomy" id="294"/>
    <lineage>
        <taxon>Bacteria</taxon>
        <taxon>Pseudomonadati</taxon>
        <taxon>Pseudomonadota</taxon>
        <taxon>Gammaproteobacteria</taxon>
        <taxon>Pseudomonadales</taxon>
        <taxon>Pseudomonadaceae</taxon>
        <taxon>Pseudomonas</taxon>
    </lineage>
</organism>
<dbReference type="AlphaFoldDB" id="A0A4Y9TI78"/>
<dbReference type="Proteomes" id="UP000297322">
    <property type="component" value="Unassembled WGS sequence"/>
</dbReference>
<sequence>MSSVLLIGGALGGSTVDVTEFSQEIELTALDGQKLKYVYGWLKDGGENMHHVYTLAGSDPVIELLAYYKRS</sequence>
<dbReference type="RefSeq" id="WP_135196647.1">
    <property type="nucleotide sequence ID" value="NZ_SPVI01000010.1"/>
</dbReference>
<reference evidence="1 2" key="1">
    <citation type="submission" date="2019-03" db="EMBL/GenBank/DDBJ databases">
        <title>Biocontrol and xenobiotic degradation properties of endophytic Pseudomonas fluorescens strain BRZ63.</title>
        <authorList>
            <person name="Chlebek D.A."/>
            <person name="Pinski A."/>
            <person name="Zur J.P."/>
            <person name="Michalska J."/>
            <person name="Hupert-Kocurek K.T."/>
        </authorList>
    </citation>
    <scope>NUCLEOTIDE SEQUENCE [LARGE SCALE GENOMIC DNA]</scope>
    <source>
        <strain evidence="1 2">BRZ63</strain>
    </source>
</reference>
<accession>A0A4Y9TI78</accession>
<name>A0A4Y9TI78_PSEFL</name>